<reference evidence="1 2" key="1">
    <citation type="submission" date="2011-02" db="EMBL/GenBank/DDBJ databases">
        <title>The Genome Sequence of Sphaeroforma arctica JP610.</title>
        <authorList>
            <consortium name="The Broad Institute Genome Sequencing Platform"/>
            <person name="Russ C."/>
            <person name="Cuomo C."/>
            <person name="Young S.K."/>
            <person name="Zeng Q."/>
            <person name="Gargeya S."/>
            <person name="Alvarado L."/>
            <person name="Berlin A."/>
            <person name="Chapman S.B."/>
            <person name="Chen Z."/>
            <person name="Freedman E."/>
            <person name="Gellesch M."/>
            <person name="Goldberg J."/>
            <person name="Griggs A."/>
            <person name="Gujja S."/>
            <person name="Heilman E."/>
            <person name="Heiman D."/>
            <person name="Howarth C."/>
            <person name="Mehta T."/>
            <person name="Neiman D."/>
            <person name="Pearson M."/>
            <person name="Roberts A."/>
            <person name="Saif S."/>
            <person name="Shea T."/>
            <person name="Shenoy N."/>
            <person name="Sisk P."/>
            <person name="Stolte C."/>
            <person name="Sykes S."/>
            <person name="White J."/>
            <person name="Yandava C."/>
            <person name="Burger G."/>
            <person name="Gray M.W."/>
            <person name="Holland P.W.H."/>
            <person name="King N."/>
            <person name="Lang F.B.F."/>
            <person name="Roger A.J."/>
            <person name="Ruiz-Trillo I."/>
            <person name="Haas B."/>
            <person name="Nusbaum C."/>
            <person name="Birren B."/>
        </authorList>
    </citation>
    <scope>NUCLEOTIDE SEQUENCE [LARGE SCALE GENOMIC DNA]</scope>
    <source>
        <strain evidence="1 2">JP610</strain>
    </source>
</reference>
<evidence type="ECO:0000313" key="1">
    <source>
        <dbReference type="EMBL" id="KNC78560.1"/>
    </source>
</evidence>
<keyword evidence="2" id="KW-1185">Reference proteome</keyword>
<dbReference type="Proteomes" id="UP000054560">
    <property type="component" value="Unassembled WGS sequence"/>
</dbReference>
<sequence length="106" mass="12223">MQGAARFSCCTSTPTSLLVSICRRSQSALYSNAVLAPRFEYKSDASVSESEDEVNAQAMTQRTRTATYNQYKLTDYFQEDRVHFEEVHLSRRRKALQTATLYRRLI</sequence>
<accession>A0A0L0FP26</accession>
<protein>
    <submittedName>
        <fullName evidence="1">Uncharacterized protein</fullName>
    </submittedName>
</protein>
<name>A0A0L0FP26_9EUKA</name>
<evidence type="ECO:0000313" key="2">
    <source>
        <dbReference type="Proteomes" id="UP000054560"/>
    </source>
</evidence>
<dbReference type="GeneID" id="25909525"/>
<gene>
    <name evidence="1" type="ORF">SARC_09021</name>
</gene>
<dbReference type="EMBL" id="KQ242468">
    <property type="protein sequence ID" value="KNC78560.1"/>
    <property type="molecule type" value="Genomic_DNA"/>
</dbReference>
<organism evidence="1 2">
    <name type="scientific">Sphaeroforma arctica JP610</name>
    <dbReference type="NCBI Taxonomy" id="667725"/>
    <lineage>
        <taxon>Eukaryota</taxon>
        <taxon>Ichthyosporea</taxon>
        <taxon>Ichthyophonida</taxon>
        <taxon>Sphaeroforma</taxon>
    </lineage>
</organism>
<proteinExistence type="predicted"/>
<dbReference type="RefSeq" id="XP_014152462.1">
    <property type="nucleotide sequence ID" value="XM_014296987.1"/>
</dbReference>
<dbReference type="AlphaFoldDB" id="A0A0L0FP26"/>